<sequence length="216" mass="25141">MLEIRYVWEFPVRLTHWVTAVSILVLSLTGFYIGNPFFPGGDGAYVMGWVRFVHFVAAYVFLMSFIIRSIWFLIGNEYGSWRMFFPWATQKGRANALSFFRYYTFTGKKIPYEVGHNALACLAYAVIFFLYLVMIVSGFTLYGMYQPGGFWDVLLGWLLVPIDSQWLRLTHHLGMWLIIGFVINHIYSAWLMDVKEMNGTVSSMFSGYKYINPKDL</sequence>
<feature type="transmembrane region" description="Helical" evidence="12">
    <location>
        <begin position="53"/>
        <end position="74"/>
    </location>
</feature>
<keyword evidence="9 12" id="KW-1133">Transmembrane helix</keyword>
<evidence type="ECO:0000256" key="4">
    <source>
        <dbReference type="ARBA" id="ARBA00022475"/>
    </source>
</evidence>
<dbReference type="NCBIfam" id="TIGR02125">
    <property type="entry name" value="CytB-hydogenase"/>
    <property type="match status" value="1"/>
</dbReference>
<organism evidence="14 15">
    <name type="scientific">Geoalkalibacter halelectricus</name>
    <dbReference type="NCBI Taxonomy" id="2847045"/>
    <lineage>
        <taxon>Bacteria</taxon>
        <taxon>Pseudomonadati</taxon>
        <taxon>Thermodesulfobacteriota</taxon>
        <taxon>Desulfuromonadia</taxon>
        <taxon>Desulfuromonadales</taxon>
        <taxon>Geoalkalibacteraceae</taxon>
        <taxon>Geoalkalibacter</taxon>
    </lineage>
</organism>
<gene>
    <name evidence="14" type="primary">cybH</name>
    <name evidence="14" type="ORF">L9S41_02630</name>
</gene>
<keyword evidence="5" id="KW-0349">Heme</keyword>
<dbReference type="InterPro" id="IPR000516">
    <property type="entry name" value="Ni-dep_Hydgase_cyt-B"/>
</dbReference>
<keyword evidence="6 12" id="KW-0812">Transmembrane</keyword>
<evidence type="ECO:0000256" key="11">
    <source>
        <dbReference type="ARBA" id="ARBA00023136"/>
    </source>
</evidence>
<feature type="transmembrane region" description="Helical" evidence="12">
    <location>
        <begin position="118"/>
        <end position="145"/>
    </location>
</feature>
<name>A0ABY5ZMB6_9BACT</name>
<evidence type="ECO:0000313" key="15">
    <source>
        <dbReference type="Proteomes" id="UP001060414"/>
    </source>
</evidence>
<accession>A0ABY5ZMB6</accession>
<evidence type="ECO:0000259" key="13">
    <source>
        <dbReference type="Pfam" id="PF01292"/>
    </source>
</evidence>
<evidence type="ECO:0000256" key="5">
    <source>
        <dbReference type="ARBA" id="ARBA00022617"/>
    </source>
</evidence>
<dbReference type="EMBL" id="CP092109">
    <property type="protein sequence ID" value="UWZ80307.1"/>
    <property type="molecule type" value="Genomic_DNA"/>
</dbReference>
<proteinExistence type="inferred from homology"/>
<keyword evidence="11 12" id="KW-0472">Membrane</keyword>
<dbReference type="InterPro" id="IPR016174">
    <property type="entry name" value="Di-haem_cyt_TM"/>
</dbReference>
<evidence type="ECO:0000256" key="8">
    <source>
        <dbReference type="ARBA" id="ARBA00022982"/>
    </source>
</evidence>
<dbReference type="PROSITE" id="PS00882">
    <property type="entry name" value="NI_HGENASE_CYTB_1"/>
    <property type="match status" value="1"/>
</dbReference>
<keyword evidence="8" id="KW-0249">Electron transport</keyword>
<dbReference type="InterPro" id="IPR051542">
    <property type="entry name" value="Hydrogenase_cytochrome"/>
</dbReference>
<keyword evidence="15" id="KW-1185">Reference proteome</keyword>
<dbReference type="RefSeq" id="WP_260748664.1">
    <property type="nucleotide sequence ID" value="NZ_CP092109.1"/>
</dbReference>
<dbReference type="SUPFAM" id="SSF81342">
    <property type="entry name" value="Transmembrane di-heme cytochromes"/>
    <property type="match status" value="1"/>
</dbReference>
<keyword evidence="3" id="KW-0813">Transport</keyword>
<comment type="subcellular location">
    <subcellularLocation>
        <location evidence="1">Cell membrane</location>
        <topology evidence="1">Multi-pass membrane protein</topology>
    </subcellularLocation>
</comment>
<evidence type="ECO:0000256" key="2">
    <source>
        <dbReference type="ARBA" id="ARBA00008622"/>
    </source>
</evidence>
<evidence type="ECO:0000256" key="9">
    <source>
        <dbReference type="ARBA" id="ARBA00022989"/>
    </source>
</evidence>
<dbReference type="Proteomes" id="UP001060414">
    <property type="component" value="Chromosome"/>
</dbReference>
<reference evidence="14" key="1">
    <citation type="journal article" date="2022" name="Environ. Microbiol.">
        <title>Geoalkalibacter halelectricus SAP #1 sp. nov. possessing extracellular electron transfer and mineral#reducing capabilities from a haloalkaline environment.</title>
        <authorList>
            <person name="Yadav S."/>
            <person name="Singh R."/>
            <person name="Sundharam S.S."/>
            <person name="Chaudhary S."/>
            <person name="Krishnamurthi S."/>
            <person name="Patil S.A."/>
        </authorList>
    </citation>
    <scope>NUCLEOTIDE SEQUENCE</scope>
    <source>
        <strain evidence="14">SAP-1</strain>
    </source>
</reference>
<feature type="domain" description="Cytochrome b561 bacterial/Ni-hydrogenase" evidence="13">
    <location>
        <begin position="7"/>
        <end position="207"/>
    </location>
</feature>
<evidence type="ECO:0000256" key="1">
    <source>
        <dbReference type="ARBA" id="ARBA00004651"/>
    </source>
</evidence>
<keyword evidence="4" id="KW-1003">Cell membrane</keyword>
<comment type="similarity">
    <text evidence="2">Belongs to the HupC/HyaC/HydC family.</text>
</comment>
<protein>
    <submittedName>
        <fullName evidence="14">Ni/Fe-hydrogenase, b-type cytochrome subunit</fullName>
    </submittedName>
</protein>
<evidence type="ECO:0000256" key="6">
    <source>
        <dbReference type="ARBA" id="ARBA00022692"/>
    </source>
</evidence>
<evidence type="ECO:0000256" key="12">
    <source>
        <dbReference type="SAM" id="Phobius"/>
    </source>
</evidence>
<dbReference type="PANTHER" id="PTHR30485">
    <property type="entry name" value="NI/FE-HYDROGENASE 1 B-TYPE CYTOCHROME SUBUNIT"/>
    <property type="match status" value="1"/>
</dbReference>
<dbReference type="PRINTS" id="PR00161">
    <property type="entry name" value="NIHGNASECYTB"/>
</dbReference>
<dbReference type="InterPro" id="IPR011577">
    <property type="entry name" value="Cyt_b561_bac/Ni-Hgenase"/>
</dbReference>
<dbReference type="Pfam" id="PF01292">
    <property type="entry name" value="Ni_hydr_CYTB"/>
    <property type="match status" value="1"/>
</dbReference>
<evidence type="ECO:0000256" key="3">
    <source>
        <dbReference type="ARBA" id="ARBA00022448"/>
    </source>
</evidence>
<evidence type="ECO:0000313" key="14">
    <source>
        <dbReference type="EMBL" id="UWZ80307.1"/>
    </source>
</evidence>
<keyword evidence="7" id="KW-0479">Metal-binding</keyword>
<feature type="transmembrane region" description="Helical" evidence="12">
    <location>
        <begin position="165"/>
        <end position="187"/>
    </location>
</feature>
<dbReference type="Gene3D" id="1.20.950.20">
    <property type="entry name" value="Transmembrane di-heme cytochromes, Chain C"/>
    <property type="match status" value="1"/>
</dbReference>
<keyword evidence="10" id="KW-0408">Iron</keyword>
<evidence type="ECO:0000256" key="10">
    <source>
        <dbReference type="ARBA" id="ARBA00023004"/>
    </source>
</evidence>
<feature type="transmembrane region" description="Helical" evidence="12">
    <location>
        <begin position="12"/>
        <end position="33"/>
    </location>
</feature>
<evidence type="ECO:0000256" key="7">
    <source>
        <dbReference type="ARBA" id="ARBA00022723"/>
    </source>
</evidence>
<dbReference type="PANTHER" id="PTHR30485:SF0">
    <property type="entry name" value="NI_FE-HYDROGENASE 1 B-TYPE CYTOCHROME SUBUNIT-RELATED"/>
    <property type="match status" value="1"/>
</dbReference>